<evidence type="ECO:0000313" key="3">
    <source>
        <dbReference type="EMBL" id="KPI45883.1"/>
    </source>
</evidence>
<accession>A0A0N1P4K8</accession>
<dbReference type="InterPro" id="IPR023631">
    <property type="entry name" value="Amidase_dom"/>
</dbReference>
<evidence type="ECO:0000313" key="4">
    <source>
        <dbReference type="Proteomes" id="UP000038010"/>
    </source>
</evidence>
<feature type="region of interest" description="Disordered" evidence="1">
    <location>
        <begin position="71"/>
        <end position="96"/>
    </location>
</feature>
<reference evidence="3 4" key="1">
    <citation type="submission" date="2015-06" db="EMBL/GenBank/DDBJ databases">
        <title>Draft genome of the ant-associated black yeast Phialophora attae CBS 131958.</title>
        <authorList>
            <person name="Moreno L.F."/>
            <person name="Stielow B.J."/>
            <person name="de Hoog S."/>
            <person name="Vicente V.A."/>
            <person name="Weiss V.A."/>
            <person name="de Vries M."/>
            <person name="Cruz L.M."/>
            <person name="Souza E.M."/>
        </authorList>
    </citation>
    <scope>NUCLEOTIDE SEQUENCE [LARGE SCALE GENOMIC DNA]</scope>
    <source>
        <strain evidence="3 4">CBS 131958</strain>
    </source>
</reference>
<dbReference type="OrthoDB" id="1879366at2759"/>
<dbReference type="GO" id="GO:0003824">
    <property type="term" value="F:catalytic activity"/>
    <property type="evidence" value="ECO:0007669"/>
    <property type="project" value="InterPro"/>
</dbReference>
<dbReference type="SUPFAM" id="SSF75304">
    <property type="entry name" value="Amidase signature (AS) enzymes"/>
    <property type="match status" value="1"/>
</dbReference>
<evidence type="ECO:0000259" key="2">
    <source>
        <dbReference type="Pfam" id="PF01425"/>
    </source>
</evidence>
<feature type="domain" description="Amidase" evidence="2">
    <location>
        <begin position="105"/>
        <end position="553"/>
    </location>
</feature>
<dbReference type="GeneID" id="28736480"/>
<dbReference type="PANTHER" id="PTHR11895:SF171">
    <property type="entry name" value="AMIDASE DOMAIN-CONTAINING PROTEIN"/>
    <property type="match status" value="1"/>
</dbReference>
<dbReference type="PANTHER" id="PTHR11895">
    <property type="entry name" value="TRANSAMIDASE"/>
    <property type="match status" value="1"/>
</dbReference>
<gene>
    <name evidence="3" type="ORF">AB675_446</name>
</gene>
<dbReference type="AlphaFoldDB" id="A0A0N1P4K8"/>
<dbReference type="InterPro" id="IPR036928">
    <property type="entry name" value="AS_sf"/>
</dbReference>
<organism evidence="3 4">
    <name type="scientific">Cyphellophora attinorum</name>
    <dbReference type="NCBI Taxonomy" id="1664694"/>
    <lineage>
        <taxon>Eukaryota</taxon>
        <taxon>Fungi</taxon>
        <taxon>Dikarya</taxon>
        <taxon>Ascomycota</taxon>
        <taxon>Pezizomycotina</taxon>
        <taxon>Eurotiomycetes</taxon>
        <taxon>Chaetothyriomycetidae</taxon>
        <taxon>Chaetothyriales</taxon>
        <taxon>Cyphellophoraceae</taxon>
        <taxon>Cyphellophora</taxon>
    </lineage>
</organism>
<comment type="caution">
    <text evidence="3">The sequence shown here is derived from an EMBL/GenBank/DDBJ whole genome shotgun (WGS) entry which is preliminary data.</text>
</comment>
<name>A0A0N1P4K8_9EURO</name>
<dbReference type="Pfam" id="PF01425">
    <property type="entry name" value="Amidase"/>
    <property type="match status" value="1"/>
</dbReference>
<dbReference type="InterPro" id="IPR000120">
    <property type="entry name" value="Amidase"/>
</dbReference>
<dbReference type="VEuPathDB" id="FungiDB:AB675_446"/>
<evidence type="ECO:0000256" key="1">
    <source>
        <dbReference type="SAM" id="MobiDB-lite"/>
    </source>
</evidence>
<dbReference type="EMBL" id="LFJN01000001">
    <property type="protein sequence ID" value="KPI45883.1"/>
    <property type="molecule type" value="Genomic_DNA"/>
</dbReference>
<sequence>MSIVSLAGDSKSSATLDVLHDVAAKNNVTITSPTSQEAYLAVLQAADVTAQAVQDLPDYIDPRLIPVPTINGAASTSQSDAAQTRQYHKPDPSTNTHNAWRLITELRATNPTSRLLEGKTIAVKDNMSVGGIPYTCGMFTDTMASAVNGEYPISSIDSSVAKRVLEAGGTITGITTCENYSLTPLSYTSANGAVHNPYLRNFNTGGSTSGGACALSLRAARERGVTGLENAGPDVDMQIGGDQAGSIRMPSSFTGVYGLKQRMDWCRPMAQNVDDVALLLTALAGYDGLDGRQGAECPLRENVLQYHEELAKFAEGKDKSQVGKGMKVGIITESLSIPGTVPEVARVVEDAAMKHFAAAGAQVERVSVPMHLLGPAIWTAASRNHMASLTAQGKVPDILTHNLPHFAPKWPLDQEMFELLSRYNPAVINIIFSQTFLTEKYGPEVQGKAHRHVFQLRAAYDKALEEYDILVTPTGVSVAPPHPDLRKEEEGGSSVMDKMKLAVGSTNNTCPFNATGHPGLSVPCGWGMSEGGRGWLPVGMQIIGKRWKDLDVLKAAKVFEAGGGGLGKWPGPV</sequence>
<dbReference type="Gene3D" id="3.90.1300.10">
    <property type="entry name" value="Amidase signature (AS) domain"/>
    <property type="match status" value="1"/>
</dbReference>
<protein>
    <submittedName>
        <fullName evidence="3">Amidase</fullName>
    </submittedName>
</protein>
<keyword evidence="4" id="KW-1185">Reference proteome</keyword>
<proteinExistence type="predicted"/>
<dbReference type="RefSeq" id="XP_018005846.1">
    <property type="nucleotide sequence ID" value="XM_018144611.1"/>
</dbReference>
<dbReference type="STRING" id="1664694.A0A0N1P4K8"/>
<dbReference type="Proteomes" id="UP000038010">
    <property type="component" value="Unassembled WGS sequence"/>
</dbReference>
<feature type="compositionally biased region" description="Low complexity" evidence="1">
    <location>
        <begin position="73"/>
        <end position="84"/>
    </location>
</feature>